<reference evidence="4" key="1">
    <citation type="journal article" date="2020" name="Appl. Environ. Microbiol.">
        <title>Diazotrophic Anaeromyxobacter Isolates from Soils.</title>
        <authorList>
            <person name="Masuda Y."/>
            <person name="Yamanaka H."/>
            <person name="Xu Z.X."/>
            <person name="Shiratori Y."/>
            <person name="Aono T."/>
            <person name="Amachi S."/>
            <person name="Senoo K."/>
            <person name="Itoh H."/>
        </authorList>
    </citation>
    <scope>NUCLEOTIDE SEQUENCE [LARGE SCALE GENOMIC DNA]</scope>
    <source>
        <strain evidence="4">R267</strain>
    </source>
</reference>
<dbReference type="Proteomes" id="UP000503640">
    <property type="component" value="Unassembled WGS sequence"/>
</dbReference>
<proteinExistence type="predicted"/>
<dbReference type="GO" id="GO:0016757">
    <property type="term" value="F:glycosyltransferase activity"/>
    <property type="evidence" value="ECO:0007669"/>
    <property type="project" value="TreeGrafter"/>
</dbReference>
<evidence type="ECO:0000259" key="2">
    <source>
        <dbReference type="Pfam" id="PF13439"/>
    </source>
</evidence>
<dbReference type="EMBL" id="BJTG01000002">
    <property type="protein sequence ID" value="GEJ56367.1"/>
    <property type="molecule type" value="Genomic_DNA"/>
</dbReference>
<dbReference type="SUPFAM" id="SSF53756">
    <property type="entry name" value="UDP-Glycosyltransferase/glycogen phosphorylase"/>
    <property type="match status" value="1"/>
</dbReference>
<dbReference type="RefSeq" id="WP_176063774.1">
    <property type="nucleotide sequence ID" value="NZ_BJTG01000002.1"/>
</dbReference>
<evidence type="ECO:0000313" key="4">
    <source>
        <dbReference type="Proteomes" id="UP000503640"/>
    </source>
</evidence>
<sequence length="361" mass="39273">MRIGIDATLVRPDRLTGIERYALSLTTALARQAPGELVLFTRPDAPEALRALPVEQHRSPFRQRVPTEQAWLPLAAARARVDLLHTLAFPTPPLWRGQALLTVHDATPWLHPDTCSAGMRYYYGPLFRQALGRAAGILTVSEASRDDLVRTLGVPRERVHVTHNGVDPRFFDARAPEGPRSPYLLAVGTLEPRKNVPVLLDALRLLRAEGRDLQLVIVGRQGWADALPCRELAAHVRLTGPVPDRELAELYAGATCFVLPSLYEGFGLPLAEAMAAGAPAVVSDIPALHELGGDAALYAPPDAPRAFADAIAQVLDRRDETAARVLRGRERARGCSWDACAEATLAVYRTLTAARPRCCAG</sequence>
<keyword evidence="1 3" id="KW-0808">Transferase</keyword>
<dbReference type="PANTHER" id="PTHR46401:SF2">
    <property type="entry name" value="GLYCOSYLTRANSFERASE WBBK-RELATED"/>
    <property type="match status" value="1"/>
</dbReference>
<dbReference type="Pfam" id="PF13692">
    <property type="entry name" value="Glyco_trans_1_4"/>
    <property type="match status" value="1"/>
</dbReference>
<keyword evidence="4" id="KW-1185">Reference proteome</keyword>
<evidence type="ECO:0000313" key="3">
    <source>
        <dbReference type="EMBL" id="GEJ56367.1"/>
    </source>
</evidence>
<dbReference type="InterPro" id="IPR028098">
    <property type="entry name" value="Glyco_trans_4-like_N"/>
</dbReference>
<dbReference type="CDD" id="cd03809">
    <property type="entry name" value="GT4_MtfB-like"/>
    <property type="match status" value="1"/>
</dbReference>
<dbReference type="Gene3D" id="3.40.50.2000">
    <property type="entry name" value="Glycogen Phosphorylase B"/>
    <property type="match status" value="2"/>
</dbReference>
<dbReference type="AlphaFoldDB" id="A0A7I9VK35"/>
<evidence type="ECO:0000256" key="1">
    <source>
        <dbReference type="ARBA" id="ARBA00022679"/>
    </source>
</evidence>
<accession>A0A7I9VK35</accession>
<comment type="caution">
    <text evidence="3">The sequence shown here is derived from an EMBL/GenBank/DDBJ whole genome shotgun (WGS) entry which is preliminary data.</text>
</comment>
<feature type="domain" description="Glycosyltransferase subfamily 4-like N-terminal" evidence="2">
    <location>
        <begin position="17"/>
        <end position="169"/>
    </location>
</feature>
<gene>
    <name evidence="3" type="ORF">AMYX_11080</name>
</gene>
<organism evidence="3 4">
    <name type="scientific">Anaeromyxobacter diazotrophicus</name>
    <dbReference type="NCBI Taxonomy" id="2590199"/>
    <lineage>
        <taxon>Bacteria</taxon>
        <taxon>Pseudomonadati</taxon>
        <taxon>Myxococcota</taxon>
        <taxon>Myxococcia</taxon>
        <taxon>Myxococcales</taxon>
        <taxon>Cystobacterineae</taxon>
        <taxon>Anaeromyxobacteraceae</taxon>
        <taxon>Anaeromyxobacter</taxon>
    </lineage>
</organism>
<protein>
    <submittedName>
        <fullName evidence="3">Glycosyl transferase family 1</fullName>
    </submittedName>
</protein>
<dbReference type="PANTHER" id="PTHR46401">
    <property type="entry name" value="GLYCOSYLTRANSFERASE WBBK-RELATED"/>
    <property type="match status" value="1"/>
</dbReference>
<name>A0A7I9VK35_9BACT</name>
<dbReference type="GO" id="GO:0009103">
    <property type="term" value="P:lipopolysaccharide biosynthetic process"/>
    <property type="evidence" value="ECO:0007669"/>
    <property type="project" value="TreeGrafter"/>
</dbReference>
<dbReference type="Pfam" id="PF13439">
    <property type="entry name" value="Glyco_transf_4"/>
    <property type="match status" value="1"/>
</dbReference>